<keyword evidence="4" id="KW-1185">Reference proteome</keyword>
<name>A0ABV7DSN6_9RHOB</name>
<keyword evidence="1" id="KW-0472">Membrane</keyword>
<dbReference type="InterPro" id="IPR032816">
    <property type="entry name" value="VTT_dom"/>
</dbReference>
<evidence type="ECO:0000313" key="3">
    <source>
        <dbReference type="EMBL" id="MFC3085139.1"/>
    </source>
</evidence>
<sequence>MIALSGLFLAALLAASPLPFQSEIVFLGLQAAGWPALALVLVASVGNVLGSCVTYALGRWLGGRRDHRWFPLKPAQMARAEAWQARWGVWTLLLSWLPGGDLFVALAGVLRVPVALFLLLVTLAKTGRYAALAWLGAAAFGG</sequence>
<dbReference type="Pfam" id="PF09335">
    <property type="entry name" value="VTT_dom"/>
    <property type="match status" value="1"/>
</dbReference>
<evidence type="ECO:0000256" key="1">
    <source>
        <dbReference type="SAM" id="Phobius"/>
    </source>
</evidence>
<keyword evidence="1" id="KW-1133">Transmembrane helix</keyword>
<dbReference type="Proteomes" id="UP001595445">
    <property type="component" value="Unassembled WGS sequence"/>
</dbReference>
<dbReference type="PANTHER" id="PTHR42709:SF4">
    <property type="entry name" value="INNER MEMBRANE PROTEIN YQAA"/>
    <property type="match status" value="1"/>
</dbReference>
<organism evidence="3 4">
    <name type="scientific">Tabrizicola soli</name>
    <dbReference type="NCBI Taxonomy" id="2185115"/>
    <lineage>
        <taxon>Bacteria</taxon>
        <taxon>Pseudomonadati</taxon>
        <taxon>Pseudomonadota</taxon>
        <taxon>Alphaproteobacteria</taxon>
        <taxon>Rhodobacterales</taxon>
        <taxon>Paracoccaceae</taxon>
        <taxon>Tabrizicola</taxon>
    </lineage>
</organism>
<proteinExistence type="predicted"/>
<protein>
    <submittedName>
        <fullName evidence="3">YqaA family protein</fullName>
    </submittedName>
</protein>
<feature type="transmembrane region" description="Helical" evidence="1">
    <location>
        <begin position="32"/>
        <end position="57"/>
    </location>
</feature>
<evidence type="ECO:0000313" key="4">
    <source>
        <dbReference type="Proteomes" id="UP001595445"/>
    </source>
</evidence>
<reference evidence="4" key="1">
    <citation type="journal article" date="2019" name="Int. J. Syst. Evol. Microbiol.">
        <title>The Global Catalogue of Microorganisms (GCM) 10K type strain sequencing project: providing services to taxonomists for standard genome sequencing and annotation.</title>
        <authorList>
            <consortium name="The Broad Institute Genomics Platform"/>
            <consortium name="The Broad Institute Genome Sequencing Center for Infectious Disease"/>
            <person name="Wu L."/>
            <person name="Ma J."/>
        </authorList>
    </citation>
    <scope>NUCLEOTIDE SEQUENCE [LARGE SCALE GENOMIC DNA]</scope>
    <source>
        <strain evidence="4">KCTC 62102</strain>
    </source>
</reference>
<comment type="caution">
    <text evidence="3">The sequence shown here is derived from an EMBL/GenBank/DDBJ whole genome shotgun (WGS) entry which is preliminary data.</text>
</comment>
<gene>
    <name evidence="3" type="ORF">ACFOD6_03660</name>
</gene>
<accession>A0ABV7DSN6</accession>
<dbReference type="PANTHER" id="PTHR42709">
    <property type="entry name" value="ALKALINE PHOSPHATASE LIKE PROTEIN"/>
    <property type="match status" value="1"/>
</dbReference>
<feature type="domain" description="VTT" evidence="2">
    <location>
        <begin position="24"/>
        <end position="137"/>
    </location>
</feature>
<dbReference type="InterPro" id="IPR051311">
    <property type="entry name" value="DedA_domain"/>
</dbReference>
<evidence type="ECO:0000259" key="2">
    <source>
        <dbReference type="Pfam" id="PF09335"/>
    </source>
</evidence>
<dbReference type="EMBL" id="JBHRSM010000007">
    <property type="protein sequence ID" value="MFC3085139.1"/>
    <property type="molecule type" value="Genomic_DNA"/>
</dbReference>
<keyword evidence="1" id="KW-0812">Transmembrane</keyword>
<dbReference type="RefSeq" id="WP_197647252.1">
    <property type="nucleotide sequence ID" value="NZ_JAEACP010000025.1"/>
</dbReference>